<dbReference type="SUPFAM" id="SSF49417">
    <property type="entry name" value="p53-like transcription factors"/>
    <property type="match status" value="1"/>
</dbReference>
<evidence type="ECO:0000256" key="11">
    <source>
        <dbReference type="ARBA" id="ARBA00023242"/>
    </source>
</evidence>
<dbReference type="InterPro" id="IPR036860">
    <property type="entry name" value="SH2_dom_sf"/>
</dbReference>
<dbReference type="AlphaFoldDB" id="A0A914CHW3"/>
<keyword evidence="15" id="KW-1185">Reference proteome</keyword>
<keyword evidence="9" id="KW-0010">Activator</keyword>
<dbReference type="InterPro" id="IPR000980">
    <property type="entry name" value="SH2"/>
</dbReference>
<reference evidence="16" key="1">
    <citation type="submission" date="2022-11" db="UniProtKB">
        <authorList>
            <consortium name="WormBaseParasite"/>
        </authorList>
    </citation>
    <scope>IDENTIFICATION</scope>
</reference>
<evidence type="ECO:0000256" key="4">
    <source>
        <dbReference type="ARBA" id="ARBA00022490"/>
    </source>
</evidence>
<accession>A0A914CHW3</accession>
<protein>
    <submittedName>
        <fullName evidence="16">SH2 domain-containing protein</fullName>
    </submittedName>
</protein>
<evidence type="ECO:0000256" key="1">
    <source>
        <dbReference type="ARBA" id="ARBA00004123"/>
    </source>
</evidence>
<dbReference type="GO" id="GO:0003677">
    <property type="term" value="F:DNA binding"/>
    <property type="evidence" value="ECO:0007669"/>
    <property type="project" value="UniProtKB-KW"/>
</dbReference>
<dbReference type="GO" id="GO:0005634">
    <property type="term" value="C:nucleus"/>
    <property type="evidence" value="ECO:0007669"/>
    <property type="project" value="UniProtKB-SubCell"/>
</dbReference>
<dbReference type="Pfam" id="PF24629">
    <property type="entry name" value="STATB_N"/>
    <property type="match status" value="1"/>
</dbReference>
<evidence type="ECO:0000256" key="10">
    <source>
        <dbReference type="ARBA" id="ARBA00023163"/>
    </source>
</evidence>
<dbReference type="Proteomes" id="UP000887540">
    <property type="component" value="Unplaced"/>
</dbReference>
<evidence type="ECO:0000259" key="14">
    <source>
        <dbReference type="PROSITE" id="PS50001"/>
    </source>
</evidence>
<dbReference type="PROSITE" id="PS50001">
    <property type="entry name" value="SH2"/>
    <property type="match status" value="1"/>
</dbReference>
<evidence type="ECO:0000256" key="8">
    <source>
        <dbReference type="ARBA" id="ARBA00023125"/>
    </source>
</evidence>
<proteinExistence type="inferred from homology"/>
<dbReference type="GO" id="GO:0007165">
    <property type="term" value="P:signal transduction"/>
    <property type="evidence" value="ECO:0007669"/>
    <property type="project" value="InterPro"/>
</dbReference>
<comment type="subcellular location">
    <subcellularLocation>
        <location evidence="2">Cytoplasm</location>
    </subcellularLocation>
    <subcellularLocation>
        <location evidence="1">Nucleus</location>
    </subcellularLocation>
</comment>
<feature type="domain" description="SH2" evidence="14">
    <location>
        <begin position="456"/>
        <end position="507"/>
    </location>
</feature>
<evidence type="ECO:0000256" key="9">
    <source>
        <dbReference type="ARBA" id="ARBA00023159"/>
    </source>
</evidence>
<keyword evidence="10" id="KW-0804">Transcription</keyword>
<evidence type="ECO:0000256" key="13">
    <source>
        <dbReference type="SAM" id="MobiDB-lite"/>
    </source>
</evidence>
<evidence type="ECO:0000313" key="15">
    <source>
        <dbReference type="Proteomes" id="UP000887540"/>
    </source>
</evidence>
<feature type="region of interest" description="Disordered" evidence="13">
    <location>
        <begin position="557"/>
        <end position="579"/>
    </location>
</feature>
<evidence type="ECO:0000256" key="6">
    <source>
        <dbReference type="ARBA" id="ARBA00022999"/>
    </source>
</evidence>
<dbReference type="Gene3D" id="3.30.505.10">
    <property type="entry name" value="SH2 domain"/>
    <property type="match status" value="1"/>
</dbReference>
<dbReference type="SUPFAM" id="SSF55550">
    <property type="entry name" value="SH2 domain"/>
    <property type="match status" value="1"/>
</dbReference>
<dbReference type="PANTHER" id="PTHR11801">
    <property type="entry name" value="SIGNAL TRANSDUCER AND ACTIVATOR OF TRANSCRIPTION"/>
    <property type="match status" value="1"/>
</dbReference>
<evidence type="ECO:0000256" key="2">
    <source>
        <dbReference type="ARBA" id="ARBA00004496"/>
    </source>
</evidence>
<dbReference type="Gene3D" id="2.60.40.630">
    <property type="entry name" value="STAT transcription factor, DNA-binding domain"/>
    <property type="match status" value="1"/>
</dbReference>
<evidence type="ECO:0000256" key="7">
    <source>
        <dbReference type="ARBA" id="ARBA00023015"/>
    </source>
</evidence>
<dbReference type="InterPro" id="IPR057515">
    <property type="entry name" value="STATB_N"/>
</dbReference>
<keyword evidence="8" id="KW-0238">DNA-binding</keyword>
<evidence type="ECO:0000256" key="12">
    <source>
        <dbReference type="PROSITE-ProRule" id="PRU00191"/>
    </source>
</evidence>
<comment type="similarity">
    <text evidence="3">Belongs to the transcription factor STAT family.</text>
</comment>
<evidence type="ECO:0000256" key="3">
    <source>
        <dbReference type="ARBA" id="ARBA00005586"/>
    </source>
</evidence>
<keyword evidence="6 12" id="KW-0727">SH2 domain</keyword>
<dbReference type="WBParaSite" id="ACRNAN_scaffold1055.g14209.t1">
    <property type="protein sequence ID" value="ACRNAN_scaffold1055.g14209.t1"/>
    <property type="gene ID" value="ACRNAN_scaffold1055.g14209"/>
</dbReference>
<evidence type="ECO:0000313" key="16">
    <source>
        <dbReference type="WBParaSite" id="ACRNAN_scaffold1055.g14209.t1"/>
    </source>
</evidence>
<dbReference type="FunFam" id="2.60.40.630:FF:000006">
    <property type="entry name" value="Signal transducer and activator of transcription b"/>
    <property type="match status" value="1"/>
</dbReference>
<keyword evidence="4" id="KW-0963">Cytoplasm</keyword>
<dbReference type="GO" id="GO:0003700">
    <property type="term" value="F:DNA-binding transcription factor activity"/>
    <property type="evidence" value="ECO:0007669"/>
    <property type="project" value="InterPro"/>
</dbReference>
<dbReference type="GO" id="GO:0005737">
    <property type="term" value="C:cytoplasm"/>
    <property type="evidence" value="ECO:0007669"/>
    <property type="project" value="UniProtKB-SubCell"/>
</dbReference>
<name>A0A914CHW3_9BILA</name>
<dbReference type="CDD" id="cd09919">
    <property type="entry name" value="SH2_STAT_family"/>
    <property type="match status" value="1"/>
</dbReference>
<keyword evidence="5" id="KW-0597">Phosphoprotein</keyword>
<sequence length="579" mass="66855">MYNSDFMDYEAEALSPSTISSQSPSTLAAQVDSQFVFKHNATAEIYTLFKDDVDLLFSGNVALQDQSALLSRIIHHLDNLIVALEDEKQYLLGDVLCSWAVRQQKLSIGCVWTQQMNHNQLNSIDSQFEYFGELLEQTLSGLFYLKEQYPNHGFDQFFDRIRHITHYFLFYSIIVSKQPPSVVVKCGEAENHRRSRFWFNTEIRILGGRKFGIHKANDSVQLQCFLITDDTAKRLLSNAYHEVYEHEEFVIEPPNANIHYDEIGGLVAKFEDMRVSKKGQLRRDSVATKRYCLCYNIRLTAKHGIDLIGKKVSLPFAILVGPKTDVEAKLFMERSFADLVRKPLSDTPKNVSYQDMADALEMKFQSIIETPLKSTDTIPVIQPKPFSNQAKHHLVHRLKPDSAAKISLDTFMKLSVAEEYCLKKGSNTEGEWKLVPYYEWFFKLAELVNKHLLEMWNNGLIYGFCGKEEAEDLLKECHRSTLLIRFSDIEYGKIKISVRDRSGVIRHHWYDQRDLEARPLTKELLTNPKFRGVECVYPNIDFEMAFGSHAKSFTQNHRQPRNLQPNPIYFDNQEAATTA</sequence>
<dbReference type="Gene3D" id="1.10.238.10">
    <property type="entry name" value="EF-hand"/>
    <property type="match status" value="1"/>
</dbReference>
<dbReference type="InterPro" id="IPR001217">
    <property type="entry name" value="STAT"/>
</dbReference>
<dbReference type="InterPro" id="IPR008967">
    <property type="entry name" value="p53-like_TF_DNA-bd_sf"/>
</dbReference>
<evidence type="ECO:0000256" key="5">
    <source>
        <dbReference type="ARBA" id="ARBA00022553"/>
    </source>
</evidence>
<dbReference type="InterPro" id="IPR012345">
    <property type="entry name" value="STAT_TF_DNA-bd_N"/>
</dbReference>
<organism evidence="15 16">
    <name type="scientific">Acrobeloides nanus</name>
    <dbReference type="NCBI Taxonomy" id="290746"/>
    <lineage>
        <taxon>Eukaryota</taxon>
        <taxon>Metazoa</taxon>
        <taxon>Ecdysozoa</taxon>
        <taxon>Nematoda</taxon>
        <taxon>Chromadorea</taxon>
        <taxon>Rhabditida</taxon>
        <taxon>Tylenchina</taxon>
        <taxon>Cephalobomorpha</taxon>
        <taxon>Cephaloboidea</taxon>
        <taxon>Cephalobidae</taxon>
        <taxon>Acrobeloides</taxon>
    </lineage>
</organism>
<keyword evidence="11" id="KW-0539">Nucleus</keyword>
<keyword evidence="7" id="KW-0805">Transcription regulation</keyword>